<dbReference type="Gene3D" id="1.20.1640.10">
    <property type="entry name" value="Multidrug efflux transporter AcrB transmembrane domain"/>
    <property type="match status" value="1"/>
</dbReference>
<dbReference type="InterPro" id="IPR003392">
    <property type="entry name" value="PTHD_SSD"/>
</dbReference>
<evidence type="ECO:0000256" key="4">
    <source>
        <dbReference type="ARBA" id="ARBA00022989"/>
    </source>
</evidence>
<dbReference type="InterPro" id="IPR000731">
    <property type="entry name" value="SSD"/>
</dbReference>
<comment type="subcellular location">
    <subcellularLocation>
        <location evidence="1">Membrane</location>
        <topology evidence="1">Multi-pass membrane protein</topology>
    </subcellularLocation>
</comment>
<dbReference type="PANTHER" id="PTHR10796">
    <property type="entry name" value="PATCHED-RELATED"/>
    <property type="match status" value="1"/>
</dbReference>
<keyword evidence="5 7" id="KW-0472">Membrane</keyword>
<dbReference type="AlphaFoldDB" id="A0A158P7N8"/>
<evidence type="ECO:0000256" key="7">
    <source>
        <dbReference type="SAM" id="Phobius"/>
    </source>
</evidence>
<feature type="domain" description="SSD" evidence="8">
    <location>
        <begin position="292"/>
        <end position="409"/>
    </location>
</feature>
<dbReference type="GO" id="GO:0006897">
    <property type="term" value="P:endocytosis"/>
    <property type="evidence" value="ECO:0007669"/>
    <property type="project" value="TreeGrafter"/>
</dbReference>
<dbReference type="Pfam" id="PF02460">
    <property type="entry name" value="Patched"/>
    <property type="match status" value="1"/>
</dbReference>
<keyword evidence="3 7" id="KW-0812">Transmembrane</keyword>
<keyword evidence="6" id="KW-0325">Glycoprotein</keyword>
<evidence type="ECO:0000256" key="3">
    <source>
        <dbReference type="ARBA" id="ARBA00022692"/>
    </source>
</evidence>
<feature type="transmembrane region" description="Helical" evidence="7">
    <location>
        <begin position="491"/>
        <end position="513"/>
    </location>
</feature>
<evidence type="ECO:0000313" key="10">
    <source>
        <dbReference type="WBParaSite" id="ACAC_0000285901-mRNA-1"/>
    </source>
</evidence>
<dbReference type="Proteomes" id="UP000035642">
    <property type="component" value="Unassembled WGS sequence"/>
</dbReference>
<keyword evidence="4 7" id="KW-1133">Transmembrane helix</keyword>
<name>A0A158P7N8_ANGCA</name>
<dbReference type="PROSITE" id="PS50156">
    <property type="entry name" value="SSD"/>
    <property type="match status" value="1"/>
</dbReference>
<feature type="transmembrane region" description="Helical" evidence="7">
    <location>
        <begin position="356"/>
        <end position="380"/>
    </location>
</feature>
<dbReference type="InterPro" id="IPR051697">
    <property type="entry name" value="Patched_domain-protein"/>
</dbReference>
<reference evidence="10" key="2">
    <citation type="submission" date="2016-04" db="UniProtKB">
        <authorList>
            <consortium name="WormBaseParasite"/>
        </authorList>
    </citation>
    <scope>IDENTIFICATION</scope>
</reference>
<sequence>MMKIKWAPLERPWASLMSKYCVFVSRYPWPFIIFPCFLTIILSSGIVLRLQIVRGVHYLYSPLNARWKSEEAVFGENWAADDDHFYPGKDVPRRRGLYLIVEAKDKGNVLRSDHAVQFLQVSLTKKAKISKGFYRKYSLQNECFSNVQAMLIADIFARNDQAKFNIFYPRYRTRFATEPIDVSRTLGGVTLDGDRVQSAKAWLVLFQLKHHGSEMEKLSGDFEKSIVRSIESDAVPGSLLSILYFHSDTFEQELANENKRIIPMFSVTFSVLILFSILCTFNLPVIDWVKSLMAIVSSTGLLLLLNVTFVDICTVMPFLSLTIGIDDSFLMLAAWHDTSRHLDVVDRVGLSMRHAAVSISITTLTDALAFLIGAIAPLPAVKFFCLYSFAAIVFIFLYCLTIFVGCLALQGRLEAKNLNSLLMTPVKDLARPGNTVLNILSPIINSTNRFIDQPLLKNSVYKSENSNNFEKKVQISIVHKRMWYQKFFEDYYAPFVVNRWTVVFSIFLFGVYASVAAAGIQKVVVGFDLINIVLVNSRPRHFLELRKKFFPDDITRMDIAVMRPPSMALANERLLFLKFLEKIESTSCSVGRNSTEFWYFSFENYMKTLGFGDTFIENSRGFFLANDKYSYDVTRAFRFSTRLRNVSSDELIHRCAQWMRLVDNYGTLLITYTPLWNLADQYEIMWPQTLQDLYISIIKCSLSSLLHSRCSWRLSRQLVSFCSTLGLSRSSW</sequence>
<reference evidence="9" key="1">
    <citation type="submission" date="2012-09" db="EMBL/GenBank/DDBJ databases">
        <authorList>
            <person name="Martin A.A."/>
        </authorList>
    </citation>
    <scope>NUCLEOTIDE SEQUENCE</scope>
</reference>
<feature type="transmembrane region" description="Helical" evidence="7">
    <location>
        <begin position="386"/>
        <end position="409"/>
    </location>
</feature>
<dbReference type="GO" id="GO:0030659">
    <property type="term" value="C:cytoplasmic vesicle membrane"/>
    <property type="evidence" value="ECO:0007669"/>
    <property type="project" value="TreeGrafter"/>
</dbReference>
<dbReference type="GO" id="GO:0018996">
    <property type="term" value="P:molting cycle, collagen and cuticulin-based cuticle"/>
    <property type="evidence" value="ECO:0007669"/>
    <property type="project" value="TreeGrafter"/>
</dbReference>
<dbReference type="PANTHER" id="PTHR10796:SF124">
    <property type="entry name" value="SSD DOMAIN-CONTAINING PROTEIN"/>
    <property type="match status" value="1"/>
</dbReference>
<organism evidence="9 10">
    <name type="scientific">Angiostrongylus cantonensis</name>
    <name type="common">Rat lungworm</name>
    <dbReference type="NCBI Taxonomy" id="6313"/>
    <lineage>
        <taxon>Eukaryota</taxon>
        <taxon>Metazoa</taxon>
        <taxon>Ecdysozoa</taxon>
        <taxon>Nematoda</taxon>
        <taxon>Chromadorea</taxon>
        <taxon>Rhabditida</taxon>
        <taxon>Rhabditina</taxon>
        <taxon>Rhabditomorpha</taxon>
        <taxon>Strongyloidea</taxon>
        <taxon>Metastrongylidae</taxon>
        <taxon>Angiostrongylus</taxon>
    </lineage>
</organism>
<evidence type="ECO:0000256" key="6">
    <source>
        <dbReference type="ARBA" id="ARBA00023180"/>
    </source>
</evidence>
<keyword evidence="9" id="KW-1185">Reference proteome</keyword>
<evidence type="ECO:0000256" key="1">
    <source>
        <dbReference type="ARBA" id="ARBA00004141"/>
    </source>
</evidence>
<dbReference type="GO" id="GO:0005886">
    <property type="term" value="C:plasma membrane"/>
    <property type="evidence" value="ECO:0007669"/>
    <property type="project" value="TreeGrafter"/>
</dbReference>
<comment type="similarity">
    <text evidence="2">Belongs to the patched family.</text>
</comment>
<evidence type="ECO:0000259" key="8">
    <source>
        <dbReference type="PROSITE" id="PS50156"/>
    </source>
</evidence>
<dbReference type="WBParaSite" id="ACAC_0000285901-mRNA-1">
    <property type="protein sequence ID" value="ACAC_0000285901-mRNA-1"/>
    <property type="gene ID" value="ACAC_0000285901"/>
</dbReference>
<feature type="transmembrane region" description="Helical" evidence="7">
    <location>
        <begin position="261"/>
        <end position="281"/>
    </location>
</feature>
<protein>
    <submittedName>
        <fullName evidence="10">SSD domain-containing protein</fullName>
    </submittedName>
</protein>
<dbReference type="SUPFAM" id="SSF82866">
    <property type="entry name" value="Multidrug efflux transporter AcrB transmembrane domain"/>
    <property type="match status" value="1"/>
</dbReference>
<proteinExistence type="inferred from homology"/>
<evidence type="ECO:0000256" key="2">
    <source>
        <dbReference type="ARBA" id="ARBA00005585"/>
    </source>
</evidence>
<evidence type="ECO:0000313" key="9">
    <source>
        <dbReference type="Proteomes" id="UP000035642"/>
    </source>
</evidence>
<accession>A0A158P7N8</accession>
<evidence type="ECO:0000256" key="5">
    <source>
        <dbReference type="ARBA" id="ARBA00023136"/>
    </source>
</evidence>